<evidence type="ECO:0000256" key="2">
    <source>
        <dbReference type="ARBA" id="ARBA00022729"/>
    </source>
</evidence>
<reference evidence="5" key="1">
    <citation type="submission" date="2021-01" db="EMBL/GenBank/DDBJ databases">
        <title>Whole genome shotgun sequence of Rhizocola hellebori NBRC 109834.</title>
        <authorList>
            <person name="Komaki H."/>
            <person name="Tamura T."/>
        </authorList>
    </citation>
    <scope>NUCLEOTIDE SEQUENCE</scope>
    <source>
        <strain evidence="5">NBRC 109834</strain>
    </source>
</reference>
<dbReference type="CDD" id="cd06342">
    <property type="entry name" value="PBP1_ABC_LIVBP-like"/>
    <property type="match status" value="1"/>
</dbReference>
<accession>A0A8J3VF30</accession>
<dbReference type="PANTHER" id="PTHR47151">
    <property type="entry name" value="LEU/ILE/VAL-BINDING ABC TRANSPORTER SUBUNIT"/>
    <property type="match status" value="1"/>
</dbReference>
<keyword evidence="6" id="KW-1185">Reference proteome</keyword>
<dbReference type="PANTHER" id="PTHR47151:SF2">
    <property type="entry name" value="AMINO ACID BINDING PROTEIN"/>
    <property type="match status" value="1"/>
</dbReference>
<dbReference type="PROSITE" id="PS51257">
    <property type="entry name" value="PROKAR_LIPOPROTEIN"/>
    <property type="match status" value="1"/>
</dbReference>
<evidence type="ECO:0000256" key="1">
    <source>
        <dbReference type="ARBA" id="ARBA00010062"/>
    </source>
</evidence>
<evidence type="ECO:0000259" key="4">
    <source>
        <dbReference type="Pfam" id="PF13458"/>
    </source>
</evidence>
<feature type="chain" id="PRO_5035288606" evidence="3">
    <location>
        <begin position="25"/>
        <end position="385"/>
    </location>
</feature>
<feature type="signal peptide" evidence="3">
    <location>
        <begin position="1"/>
        <end position="24"/>
    </location>
</feature>
<protein>
    <submittedName>
        <fullName evidence="5">Putative ABC transporter/extracellular ligand-binding receptor</fullName>
    </submittedName>
</protein>
<dbReference type="InterPro" id="IPR028082">
    <property type="entry name" value="Peripla_BP_I"/>
</dbReference>
<dbReference type="Pfam" id="PF13458">
    <property type="entry name" value="Peripla_BP_6"/>
    <property type="match status" value="1"/>
</dbReference>
<dbReference type="RefSeq" id="WP_203908891.1">
    <property type="nucleotide sequence ID" value="NZ_BONY01000016.1"/>
</dbReference>
<gene>
    <name evidence="5" type="ORF">Rhe02_30860</name>
</gene>
<keyword evidence="5" id="KW-0675">Receptor</keyword>
<dbReference type="SUPFAM" id="SSF53822">
    <property type="entry name" value="Periplasmic binding protein-like I"/>
    <property type="match status" value="1"/>
</dbReference>
<keyword evidence="2 3" id="KW-0732">Signal</keyword>
<feature type="domain" description="Leucine-binding protein" evidence="4">
    <location>
        <begin position="39"/>
        <end position="374"/>
    </location>
</feature>
<organism evidence="5 6">
    <name type="scientific">Rhizocola hellebori</name>
    <dbReference type="NCBI Taxonomy" id="1392758"/>
    <lineage>
        <taxon>Bacteria</taxon>
        <taxon>Bacillati</taxon>
        <taxon>Actinomycetota</taxon>
        <taxon>Actinomycetes</taxon>
        <taxon>Micromonosporales</taxon>
        <taxon>Micromonosporaceae</taxon>
        <taxon>Rhizocola</taxon>
    </lineage>
</organism>
<comment type="caution">
    <text evidence="5">The sequence shown here is derived from an EMBL/GenBank/DDBJ whole genome shotgun (WGS) entry which is preliminary data.</text>
</comment>
<comment type="similarity">
    <text evidence="1">Belongs to the leucine-binding protein family.</text>
</comment>
<dbReference type="Proteomes" id="UP000612899">
    <property type="component" value="Unassembled WGS sequence"/>
</dbReference>
<dbReference type="InterPro" id="IPR028081">
    <property type="entry name" value="Leu-bd"/>
</dbReference>
<evidence type="ECO:0000313" key="6">
    <source>
        <dbReference type="Proteomes" id="UP000612899"/>
    </source>
</evidence>
<evidence type="ECO:0000256" key="3">
    <source>
        <dbReference type="SAM" id="SignalP"/>
    </source>
</evidence>
<dbReference type="Gene3D" id="3.40.50.2300">
    <property type="match status" value="2"/>
</dbReference>
<proteinExistence type="inferred from homology"/>
<dbReference type="AlphaFoldDB" id="A0A8J3VF30"/>
<evidence type="ECO:0000313" key="5">
    <source>
        <dbReference type="EMBL" id="GIH05019.1"/>
    </source>
</evidence>
<sequence>MRQRFTRVLGGVALVALVAAGAAACKKEETPANSAACDLKIGFFGAITGADAGLVTPIKQGADLAVAQYNEKNPNCKVTVAPFDSQGAPTNASGLAKSAVADTKIVAMIGPAFSGESEVANPIFEEAGLAGITPSATRPSLSSAGLKIFHRGVGNDDAQGPAAARYIKDVIKSTKVFVVDDQSAYGAGLADKVKSTLGTAVIKSTKVTDNQQDFSAVVSDVKTSGADVLFYGGYTEEAAPFLKQLRAGGYTGKFMGGDGINDANMISVPGATTAEGVLATCPCAPATAAKGTFVADFKKAYGNDPGVYADVAYDVANIYLEAIKAGKSSRADILSFLQSYNKAGSASGVTYKWDAKGELAPDQVKVYVFEVKGGAWNPLAEAPRG</sequence>
<dbReference type="EMBL" id="BONY01000016">
    <property type="protein sequence ID" value="GIH05019.1"/>
    <property type="molecule type" value="Genomic_DNA"/>
</dbReference>
<name>A0A8J3VF30_9ACTN</name>